<feature type="compositionally biased region" description="Basic and acidic residues" evidence="1">
    <location>
        <begin position="1"/>
        <end position="18"/>
    </location>
</feature>
<sequence>MDGKERETTQGTNTERRASNYQGDGTEGREAMATPAAPYNRSFPFRLLATLSPSRRVST</sequence>
<keyword evidence="3" id="KW-1185">Reference proteome</keyword>
<organism evidence="2 3">
    <name type="scientific">Portunus trituberculatus</name>
    <name type="common">Swimming crab</name>
    <name type="synonym">Neptunus trituberculatus</name>
    <dbReference type="NCBI Taxonomy" id="210409"/>
    <lineage>
        <taxon>Eukaryota</taxon>
        <taxon>Metazoa</taxon>
        <taxon>Ecdysozoa</taxon>
        <taxon>Arthropoda</taxon>
        <taxon>Crustacea</taxon>
        <taxon>Multicrustacea</taxon>
        <taxon>Malacostraca</taxon>
        <taxon>Eumalacostraca</taxon>
        <taxon>Eucarida</taxon>
        <taxon>Decapoda</taxon>
        <taxon>Pleocyemata</taxon>
        <taxon>Brachyura</taxon>
        <taxon>Eubrachyura</taxon>
        <taxon>Portunoidea</taxon>
        <taxon>Portunidae</taxon>
        <taxon>Portuninae</taxon>
        <taxon>Portunus</taxon>
    </lineage>
</organism>
<reference evidence="2 3" key="1">
    <citation type="submission" date="2019-05" db="EMBL/GenBank/DDBJ databases">
        <title>Another draft genome of Portunus trituberculatus and its Hox gene families provides insights of decapod evolution.</title>
        <authorList>
            <person name="Jeong J.-H."/>
            <person name="Song I."/>
            <person name="Kim S."/>
            <person name="Choi T."/>
            <person name="Kim D."/>
            <person name="Ryu S."/>
            <person name="Kim W."/>
        </authorList>
    </citation>
    <scope>NUCLEOTIDE SEQUENCE [LARGE SCALE GENOMIC DNA]</scope>
    <source>
        <tissue evidence="2">Muscle</tissue>
    </source>
</reference>
<dbReference type="Proteomes" id="UP000324222">
    <property type="component" value="Unassembled WGS sequence"/>
</dbReference>
<dbReference type="EMBL" id="VSRR010111150">
    <property type="protein sequence ID" value="MPC97719.1"/>
    <property type="molecule type" value="Genomic_DNA"/>
</dbReference>
<evidence type="ECO:0000313" key="2">
    <source>
        <dbReference type="EMBL" id="MPC97719.1"/>
    </source>
</evidence>
<name>A0A5B7JSA7_PORTR</name>
<accession>A0A5B7JSA7</accession>
<proteinExistence type="predicted"/>
<gene>
    <name evidence="2" type="ORF">E2C01_093046</name>
</gene>
<evidence type="ECO:0000256" key="1">
    <source>
        <dbReference type="SAM" id="MobiDB-lite"/>
    </source>
</evidence>
<feature type="region of interest" description="Disordered" evidence="1">
    <location>
        <begin position="1"/>
        <end position="43"/>
    </location>
</feature>
<comment type="caution">
    <text evidence="2">The sequence shown here is derived from an EMBL/GenBank/DDBJ whole genome shotgun (WGS) entry which is preliminary data.</text>
</comment>
<dbReference type="AlphaFoldDB" id="A0A5B7JSA7"/>
<evidence type="ECO:0000313" key="3">
    <source>
        <dbReference type="Proteomes" id="UP000324222"/>
    </source>
</evidence>
<protein>
    <submittedName>
        <fullName evidence="2">Uncharacterized protein</fullName>
    </submittedName>
</protein>